<sequence>MKNANCPKCGSGEVYSGAELIVKDGPIASLLKGGPFASNSIPISLSSMAPIDNYVCVNCGYVEHYISDRSKLKEIAKKWDKASVNKSDNDSDE</sequence>
<evidence type="ECO:0000313" key="3">
    <source>
        <dbReference type="Proteomes" id="UP000248798"/>
    </source>
</evidence>
<dbReference type="EMBL" id="CP036313">
    <property type="protein sequence ID" value="QBH11485.1"/>
    <property type="molecule type" value="Genomic_DNA"/>
</dbReference>
<evidence type="ECO:0000313" key="4">
    <source>
        <dbReference type="Proteomes" id="UP000293902"/>
    </source>
</evidence>
<evidence type="ECO:0000313" key="2">
    <source>
        <dbReference type="EMBL" id="RAM01984.1"/>
    </source>
</evidence>
<keyword evidence="4" id="KW-1185">Reference proteome</keyword>
<dbReference type="Proteomes" id="UP000293902">
    <property type="component" value="Chromosome"/>
</dbReference>
<proteinExistence type="predicted"/>
<dbReference type="AlphaFoldDB" id="A0A328FBC9"/>
<dbReference type="EMBL" id="QLNI01000020">
    <property type="protein sequence ID" value="RAM01984.1"/>
    <property type="molecule type" value="Genomic_DNA"/>
</dbReference>
<accession>A0A328FBC9</accession>
<dbReference type="RefSeq" id="WP_111956637.1">
    <property type="nucleotide sequence ID" value="NZ_CP036313.1"/>
</dbReference>
<evidence type="ECO:0000313" key="1">
    <source>
        <dbReference type="EMBL" id="QBH11485.1"/>
    </source>
</evidence>
<organism evidence="2 3">
    <name type="scientific">Desulfobacter hydrogenophilus</name>
    <dbReference type="NCBI Taxonomy" id="2291"/>
    <lineage>
        <taxon>Bacteria</taxon>
        <taxon>Pseudomonadati</taxon>
        <taxon>Thermodesulfobacteriota</taxon>
        <taxon>Desulfobacteria</taxon>
        <taxon>Desulfobacterales</taxon>
        <taxon>Desulfobacteraceae</taxon>
        <taxon>Desulfobacter</taxon>
    </lineage>
</organism>
<reference evidence="1 4" key="2">
    <citation type="submission" date="2019-02" db="EMBL/GenBank/DDBJ databases">
        <title>Complete genome sequence of Desulfobacter hydrogenophilus AcRS1.</title>
        <authorList>
            <person name="Marietou A."/>
            <person name="Lund M.B."/>
            <person name="Marshall I.P.G."/>
            <person name="Schreiber L."/>
            <person name="Jorgensen B."/>
        </authorList>
    </citation>
    <scope>NUCLEOTIDE SEQUENCE [LARGE SCALE GENOMIC DNA]</scope>
    <source>
        <strain evidence="1 4">AcRS1</strain>
    </source>
</reference>
<dbReference type="Proteomes" id="UP000248798">
    <property type="component" value="Unassembled WGS sequence"/>
</dbReference>
<protein>
    <submittedName>
        <fullName evidence="2">Uncharacterized protein</fullName>
    </submittedName>
</protein>
<dbReference type="OrthoDB" id="1551269at2"/>
<name>A0A328FBC9_9BACT</name>
<gene>
    <name evidence="2" type="ORF">DO021_11120</name>
    <name evidence="1" type="ORF">EYB58_00225</name>
</gene>
<reference evidence="2 3" key="1">
    <citation type="submission" date="2018-06" db="EMBL/GenBank/DDBJ databases">
        <title>Complete Genome Sequence of Desulfobacter hydrogenophilus (DSM3380).</title>
        <authorList>
            <person name="Marietou A."/>
            <person name="Schreiber L."/>
            <person name="Marshall I."/>
            <person name="Jorgensen B."/>
        </authorList>
    </citation>
    <scope>NUCLEOTIDE SEQUENCE [LARGE SCALE GENOMIC DNA]</scope>
    <source>
        <strain evidence="2 3">DSM 3380</strain>
    </source>
</reference>